<dbReference type="Proteomes" id="UP001519332">
    <property type="component" value="Unassembled WGS sequence"/>
</dbReference>
<dbReference type="Pfam" id="PF10739">
    <property type="entry name" value="DUF2550"/>
    <property type="match status" value="1"/>
</dbReference>
<dbReference type="InterPro" id="IPR019675">
    <property type="entry name" value="DUF2550"/>
</dbReference>
<keyword evidence="1" id="KW-0812">Transmembrane</keyword>
<gene>
    <name evidence="2" type="ORF">JOF56_003594</name>
</gene>
<evidence type="ECO:0000256" key="1">
    <source>
        <dbReference type="SAM" id="Phobius"/>
    </source>
</evidence>
<sequence length="155" mass="17380">MEILWLIGTLLAVTAATLILLAVRRLRLIRMGGINVALRTHLDNPRGWHLGVARYHGDEFAWYRALSLRNGPNRIIQRDGFEIDDRREPDPQELYGVPNGAIVLRCRAELDPPRSKKAFGGPDTEVEIAMTPDALTGFLSWLESAPPGRRLPYAS</sequence>
<dbReference type="RefSeq" id="WP_209639228.1">
    <property type="nucleotide sequence ID" value="NZ_JAGINW010000001.1"/>
</dbReference>
<evidence type="ECO:0008006" key="4">
    <source>
        <dbReference type="Google" id="ProtNLM"/>
    </source>
</evidence>
<accession>A0ABS4TFR7</accession>
<feature type="transmembrane region" description="Helical" evidence="1">
    <location>
        <begin position="6"/>
        <end position="23"/>
    </location>
</feature>
<keyword evidence="3" id="KW-1185">Reference proteome</keyword>
<comment type="caution">
    <text evidence="2">The sequence shown here is derived from an EMBL/GenBank/DDBJ whole genome shotgun (WGS) entry which is preliminary data.</text>
</comment>
<keyword evidence="1" id="KW-0472">Membrane</keyword>
<proteinExistence type="predicted"/>
<protein>
    <recommendedName>
        <fullName evidence="4">DUF2550 domain-containing protein</fullName>
    </recommendedName>
</protein>
<evidence type="ECO:0000313" key="3">
    <source>
        <dbReference type="Proteomes" id="UP001519332"/>
    </source>
</evidence>
<evidence type="ECO:0000313" key="2">
    <source>
        <dbReference type="EMBL" id="MBP2323209.1"/>
    </source>
</evidence>
<reference evidence="2 3" key="1">
    <citation type="submission" date="2021-03" db="EMBL/GenBank/DDBJ databases">
        <title>Sequencing the genomes of 1000 actinobacteria strains.</title>
        <authorList>
            <person name="Klenk H.-P."/>
        </authorList>
    </citation>
    <scope>NUCLEOTIDE SEQUENCE [LARGE SCALE GENOMIC DNA]</scope>
    <source>
        <strain evidence="2 3">DSM 46670</strain>
    </source>
</reference>
<name>A0ABS4TFR7_9PSEU</name>
<organism evidence="2 3">
    <name type="scientific">Kibdelosporangium banguiense</name>
    <dbReference type="NCBI Taxonomy" id="1365924"/>
    <lineage>
        <taxon>Bacteria</taxon>
        <taxon>Bacillati</taxon>
        <taxon>Actinomycetota</taxon>
        <taxon>Actinomycetes</taxon>
        <taxon>Pseudonocardiales</taxon>
        <taxon>Pseudonocardiaceae</taxon>
        <taxon>Kibdelosporangium</taxon>
    </lineage>
</organism>
<keyword evidence="1" id="KW-1133">Transmembrane helix</keyword>
<dbReference type="EMBL" id="JAGINW010000001">
    <property type="protein sequence ID" value="MBP2323209.1"/>
    <property type="molecule type" value="Genomic_DNA"/>
</dbReference>